<feature type="domain" description="SIS" evidence="13">
    <location>
        <begin position="62"/>
        <end position="225"/>
    </location>
</feature>
<dbReference type="PANTHER" id="PTHR10088:SF5">
    <property type="entry name" value="N-ACETYLMURAMIC ACID 6-PHOSPHATE ETHERASE"/>
    <property type="match status" value="1"/>
</dbReference>
<feature type="active site" evidence="12">
    <location>
        <position position="121"/>
    </location>
</feature>
<evidence type="ECO:0000313" key="15">
    <source>
        <dbReference type="Proteomes" id="UP000549882"/>
    </source>
</evidence>
<comment type="pathway">
    <text evidence="6 12">Amino-sugar metabolism; 1,6-anhydro-N-acetylmuramate degradation.</text>
</comment>
<comment type="subunit">
    <text evidence="1 12">Homodimer.</text>
</comment>
<protein>
    <recommendedName>
        <fullName evidence="9 12">N-acetylmuramic acid 6-phosphate etherase</fullName>
        <shortName evidence="12">MurNAc-6-P etherase</shortName>
        <ecNumber evidence="8 12">4.2.1.126</ecNumber>
    </recommendedName>
    <alternativeName>
        <fullName evidence="11 12">N-acetylmuramic acid 6-phosphate hydrolase</fullName>
    </alternativeName>
    <alternativeName>
        <fullName evidence="10 12">N-acetylmuramic acid 6-phosphate lyase</fullName>
    </alternativeName>
</protein>
<keyword evidence="15" id="KW-1185">Reference proteome</keyword>
<dbReference type="GO" id="GO:0009254">
    <property type="term" value="P:peptidoglycan turnover"/>
    <property type="evidence" value="ECO:0007669"/>
    <property type="project" value="UniProtKB-UniRule"/>
</dbReference>
<dbReference type="GO" id="GO:0097367">
    <property type="term" value="F:carbohydrate derivative binding"/>
    <property type="evidence" value="ECO:0007669"/>
    <property type="project" value="InterPro"/>
</dbReference>
<dbReference type="EC" id="4.2.1.126" evidence="8 12"/>
<dbReference type="PROSITE" id="PS01272">
    <property type="entry name" value="GCKR"/>
    <property type="match status" value="1"/>
</dbReference>
<reference evidence="14 15" key="1">
    <citation type="submission" date="2020-08" db="EMBL/GenBank/DDBJ databases">
        <title>Genomic Encyclopedia of Type Strains, Phase IV (KMG-V): Genome sequencing to study the core and pangenomes of soil and plant-associated prokaryotes.</title>
        <authorList>
            <person name="Whitman W."/>
        </authorList>
    </citation>
    <scope>NUCLEOTIDE SEQUENCE [LARGE SCALE GENOMIC DNA]</scope>
    <source>
        <strain evidence="14 15">SEMIA 4064</strain>
    </source>
</reference>
<dbReference type="PANTHER" id="PTHR10088">
    <property type="entry name" value="GLUCOKINASE REGULATORY PROTEIN"/>
    <property type="match status" value="1"/>
</dbReference>
<keyword evidence="2 12" id="KW-0456">Lyase</keyword>
<evidence type="ECO:0000256" key="5">
    <source>
        <dbReference type="ARBA" id="ARBA00060532"/>
    </source>
</evidence>
<dbReference type="PROSITE" id="PS51464">
    <property type="entry name" value="SIS"/>
    <property type="match status" value="1"/>
</dbReference>
<evidence type="ECO:0000256" key="9">
    <source>
        <dbReference type="ARBA" id="ARBA00070061"/>
    </source>
</evidence>
<dbReference type="HAMAP" id="MF_00068">
    <property type="entry name" value="MurQ"/>
    <property type="match status" value="1"/>
</dbReference>
<evidence type="ECO:0000256" key="1">
    <source>
        <dbReference type="ARBA" id="ARBA00011738"/>
    </source>
</evidence>
<comment type="catalytic activity">
    <reaction evidence="4 12">
        <text>N-acetyl-D-muramate 6-phosphate + H2O = N-acetyl-D-glucosamine 6-phosphate + (R)-lactate</text>
        <dbReference type="Rhea" id="RHEA:26410"/>
        <dbReference type="ChEBI" id="CHEBI:15377"/>
        <dbReference type="ChEBI" id="CHEBI:16004"/>
        <dbReference type="ChEBI" id="CHEBI:57513"/>
        <dbReference type="ChEBI" id="CHEBI:58722"/>
        <dbReference type="EC" id="4.2.1.126"/>
    </reaction>
</comment>
<dbReference type="InterPro" id="IPR046348">
    <property type="entry name" value="SIS_dom_sf"/>
</dbReference>
<dbReference type="NCBIfam" id="NF003915">
    <property type="entry name" value="PRK05441.1"/>
    <property type="match status" value="1"/>
</dbReference>
<comment type="similarity">
    <text evidence="7 12">Belongs to the GCKR-like family. MurNAc-6-P etherase subfamily.</text>
</comment>
<keyword evidence="3 12" id="KW-0119">Carbohydrate metabolism</keyword>
<dbReference type="SUPFAM" id="SSF53697">
    <property type="entry name" value="SIS domain"/>
    <property type="match status" value="1"/>
</dbReference>
<dbReference type="InterPro" id="IPR005488">
    <property type="entry name" value="Etherase_MurQ"/>
</dbReference>
<dbReference type="UniPathway" id="UPA00342"/>
<dbReference type="InterPro" id="IPR005486">
    <property type="entry name" value="Glucokinase_regulatory_CS"/>
</dbReference>
<evidence type="ECO:0000256" key="10">
    <source>
        <dbReference type="ARBA" id="ARBA00077905"/>
    </source>
</evidence>
<dbReference type="InterPro" id="IPR001347">
    <property type="entry name" value="SIS_dom"/>
</dbReference>
<evidence type="ECO:0000256" key="12">
    <source>
        <dbReference type="HAMAP-Rule" id="MF_00068"/>
    </source>
</evidence>
<accession>A0A7W8XRZ4</accession>
<evidence type="ECO:0000256" key="7">
    <source>
        <dbReference type="ARBA" id="ARBA00061234"/>
    </source>
</evidence>
<dbReference type="Gene3D" id="1.10.8.1080">
    <property type="match status" value="1"/>
</dbReference>
<dbReference type="FunFam" id="3.40.50.10490:FF:000014">
    <property type="entry name" value="N-acetylmuramic acid 6-phosphate etherase"/>
    <property type="match status" value="1"/>
</dbReference>
<evidence type="ECO:0000256" key="6">
    <source>
        <dbReference type="ARBA" id="ARBA00060595"/>
    </source>
</evidence>
<dbReference type="UniPathway" id="UPA00544"/>
<dbReference type="UniPathway" id="UPA00343"/>
<evidence type="ECO:0000256" key="3">
    <source>
        <dbReference type="ARBA" id="ARBA00023277"/>
    </source>
</evidence>
<dbReference type="NCBIfam" id="TIGR00274">
    <property type="entry name" value="N-acetylmuramic acid 6-phosphate etherase"/>
    <property type="match status" value="1"/>
</dbReference>
<dbReference type="GO" id="GO:0016803">
    <property type="term" value="F:ether hydrolase activity"/>
    <property type="evidence" value="ECO:0007669"/>
    <property type="project" value="TreeGrafter"/>
</dbReference>
<dbReference type="GO" id="GO:0016835">
    <property type="term" value="F:carbon-oxygen lyase activity"/>
    <property type="evidence" value="ECO:0007669"/>
    <property type="project" value="UniProtKB-UniRule"/>
</dbReference>
<comment type="function">
    <text evidence="12">Specifically catalyzes the cleavage of the D-lactyl ether substituent of MurNAc 6-phosphate, producing GlcNAc 6-phosphate and D-lactate. Together with AnmK, is also required for the utilization of anhydro-N-acetylmuramic acid (anhMurNAc) either imported from the medium or derived from its own cell wall murein, and thus plays a role in cell wall recycling.</text>
</comment>
<proteinExistence type="inferred from homology"/>
<sequence>MTEQRLISELEQLVSEGRNPNTMHIDLLSTFDILREINYEDQTVPTAVEKVIPAIAAAVNQIVAAFQKGGRLIYMGAGTSGRLGVLDASECPPTFSVPRSMVIGLIAGGPDALQRSIEGAEDDPEEGRQALQDVKLTAADVVVGIAVSGRTPYVIGGLNYAKSVGAATVALSCNPNSVIAGIADLAISPVVGPEILTGSTRLKSGTAQKLILNMLTTASMIRIGKSYQNLMVDVNASNKKLVARASRIVMQATGCTQEEARRVLDQTGNDVKLAILMEITGMGIEEARAALQNAGGFLRKAISAKTV</sequence>
<dbReference type="Pfam" id="PF22645">
    <property type="entry name" value="GKRP_SIS_N"/>
    <property type="match status" value="1"/>
</dbReference>
<comment type="caution">
    <text evidence="14">The sequence shown here is derived from an EMBL/GenBank/DDBJ whole genome shotgun (WGS) entry which is preliminary data.</text>
</comment>
<dbReference type="EMBL" id="JACHBI010000005">
    <property type="protein sequence ID" value="MBB5574284.1"/>
    <property type="molecule type" value="Genomic_DNA"/>
</dbReference>
<evidence type="ECO:0000313" key="14">
    <source>
        <dbReference type="EMBL" id="MBB5574284.1"/>
    </source>
</evidence>
<dbReference type="Gene3D" id="3.40.50.10490">
    <property type="entry name" value="Glucose-6-phosphate isomerase like protein, domain 1"/>
    <property type="match status" value="1"/>
</dbReference>
<evidence type="ECO:0000256" key="2">
    <source>
        <dbReference type="ARBA" id="ARBA00023239"/>
    </source>
</evidence>
<gene>
    <name evidence="12" type="primary">murQ</name>
    <name evidence="14" type="ORF">GGD50_002911</name>
</gene>
<evidence type="ECO:0000256" key="4">
    <source>
        <dbReference type="ARBA" id="ARBA00051747"/>
    </source>
</evidence>
<feature type="active site" description="Proton donor" evidence="12">
    <location>
        <position position="90"/>
    </location>
</feature>
<comment type="pathway">
    <text evidence="5 12">Amino-sugar metabolism; N-acetylmuramate degradation.</text>
</comment>
<dbReference type="RefSeq" id="WP_183937950.1">
    <property type="nucleotide sequence ID" value="NZ_JACHBI010000005.1"/>
</dbReference>
<dbReference type="NCBIfam" id="NF009222">
    <property type="entry name" value="PRK12570.1"/>
    <property type="match status" value="1"/>
</dbReference>
<evidence type="ECO:0000259" key="13">
    <source>
        <dbReference type="PROSITE" id="PS51464"/>
    </source>
</evidence>
<evidence type="ECO:0000256" key="8">
    <source>
        <dbReference type="ARBA" id="ARBA00067056"/>
    </source>
</evidence>
<organism evidence="14 15">
    <name type="scientific">Rhizobium paranaense</name>
    <dbReference type="NCBI Taxonomy" id="1650438"/>
    <lineage>
        <taxon>Bacteria</taxon>
        <taxon>Pseudomonadati</taxon>
        <taxon>Pseudomonadota</taxon>
        <taxon>Alphaproteobacteria</taxon>
        <taxon>Hyphomicrobiales</taxon>
        <taxon>Rhizobiaceae</taxon>
        <taxon>Rhizobium/Agrobacterium group</taxon>
        <taxon>Rhizobium</taxon>
    </lineage>
</organism>
<dbReference type="GO" id="GO:0097173">
    <property type="term" value="P:N-acetylmuramic acid catabolic process"/>
    <property type="evidence" value="ECO:0007669"/>
    <property type="project" value="UniProtKB-UniPathway"/>
</dbReference>
<dbReference type="Proteomes" id="UP000549882">
    <property type="component" value="Unassembled WGS sequence"/>
</dbReference>
<dbReference type="InterPro" id="IPR040190">
    <property type="entry name" value="MURQ/GCKR"/>
</dbReference>
<evidence type="ECO:0000256" key="11">
    <source>
        <dbReference type="ARBA" id="ARBA00084049"/>
    </source>
</evidence>
<dbReference type="GO" id="GO:0097175">
    <property type="term" value="P:1,6-anhydro-N-acetyl-beta-muramic acid catabolic process"/>
    <property type="evidence" value="ECO:0007669"/>
    <property type="project" value="UniProtKB-UniRule"/>
</dbReference>
<dbReference type="FunFam" id="1.10.8.1080:FF:000001">
    <property type="entry name" value="N-acetylmuramic acid 6-phosphate etherase"/>
    <property type="match status" value="1"/>
</dbReference>
<dbReference type="GO" id="GO:0046348">
    <property type="term" value="P:amino sugar catabolic process"/>
    <property type="evidence" value="ECO:0007669"/>
    <property type="project" value="InterPro"/>
</dbReference>
<dbReference type="CDD" id="cd05007">
    <property type="entry name" value="SIS_Etherase"/>
    <property type="match status" value="1"/>
</dbReference>
<name>A0A7W8XRZ4_9HYPH</name>
<comment type="miscellaneous">
    <text evidence="12">A lyase-type mechanism (elimination/hydration) is suggested for the cleavage of the lactyl ether bond of MurNAc 6-phosphate, with the formation of an alpha,beta-unsaturated aldehyde intermediate with (E)-stereochemistry, followed by the syn addition of water to give product.</text>
</comment>
<dbReference type="AlphaFoldDB" id="A0A7W8XRZ4"/>
<comment type="pathway">
    <text evidence="12">Cell wall biogenesis; peptidoglycan recycling.</text>
</comment>
<dbReference type="Pfam" id="PF20741">
    <property type="entry name" value="GKRP-like_C"/>
    <property type="match status" value="1"/>
</dbReference>